<proteinExistence type="predicted"/>
<dbReference type="CDD" id="cd00761">
    <property type="entry name" value="Glyco_tranf_GTA_type"/>
    <property type="match status" value="1"/>
</dbReference>
<evidence type="ECO:0000256" key="2">
    <source>
        <dbReference type="ARBA" id="ARBA00022679"/>
    </source>
</evidence>
<evidence type="ECO:0000259" key="3">
    <source>
        <dbReference type="Pfam" id="PF00535"/>
    </source>
</evidence>
<dbReference type="Proteomes" id="UP000183945">
    <property type="component" value="Unassembled WGS sequence"/>
</dbReference>
<keyword evidence="1" id="KW-0328">Glycosyltransferase</keyword>
<evidence type="ECO:0000256" key="1">
    <source>
        <dbReference type="ARBA" id="ARBA00022676"/>
    </source>
</evidence>
<reference evidence="5" key="1">
    <citation type="submission" date="2016-11" db="EMBL/GenBank/DDBJ databases">
        <authorList>
            <person name="Varghese N."/>
            <person name="Submissions S."/>
        </authorList>
    </citation>
    <scope>NUCLEOTIDE SEQUENCE [LARGE SCALE GENOMIC DNA]</scope>
    <source>
        <strain evidence="5">DSM 24579</strain>
    </source>
</reference>
<dbReference type="InterPro" id="IPR001173">
    <property type="entry name" value="Glyco_trans_2-like"/>
</dbReference>
<dbReference type="EMBL" id="FQVT01000001">
    <property type="protein sequence ID" value="SHF46342.1"/>
    <property type="molecule type" value="Genomic_DNA"/>
</dbReference>
<accession>A0A1M5BVS7</accession>
<evidence type="ECO:0000313" key="5">
    <source>
        <dbReference type="Proteomes" id="UP000183945"/>
    </source>
</evidence>
<evidence type="ECO:0000313" key="4">
    <source>
        <dbReference type="EMBL" id="SHF46342.1"/>
    </source>
</evidence>
<protein>
    <submittedName>
        <fullName evidence="4">Glycosyl transferase family 2</fullName>
    </submittedName>
</protein>
<dbReference type="PANTHER" id="PTHR22916:SF51">
    <property type="entry name" value="GLYCOSYLTRANSFERASE EPSH-RELATED"/>
    <property type="match status" value="1"/>
</dbReference>
<dbReference type="AlphaFoldDB" id="A0A1M5BVS7"/>
<sequence>MRSPKISVIVPCYNVQDYVEKCLDSIVSNRYSELEIILINDGSTDQTLETLKKLQQIYSQENLKIIDQSNQGPSETRNKGIQVSQGEYIMFIDSDDWVGPDYFVHFVNSLKGMDLVLASYTREFGNYSKPRSLGVEGKKDARMIQRRMVGLLEKELQDPSQADSIVTVWGKMYKSEILKGKKLKFKSTEEIGTAEDLLFNVDYLHFCQNVFCIDKPLYHYRRNNQDSFTSVYKANLFTLWTNLFNHLFARVKSNGDVFCKAYFNRICLSIIVLGLNEIRNPAGSSTIKKNLLKFLQSPLYEKAFSQLQLRHFPMHWKIFFLFAKTKNVSGLYLMLKAINTLK</sequence>
<dbReference type="PANTHER" id="PTHR22916">
    <property type="entry name" value="GLYCOSYLTRANSFERASE"/>
    <property type="match status" value="1"/>
</dbReference>
<dbReference type="InterPro" id="IPR029044">
    <property type="entry name" value="Nucleotide-diphossugar_trans"/>
</dbReference>
<organism evidence="4 5">
    <name type="scientific">Salegentibacter echinorum</name>
    <dbReference type="NCBI Taxonomy" id="1073325"/>
    <lineage>
        <taxon>Bacteria</taxon>
        <taxon>Pseudomonadati</taxon>
        <taxon>Bacteroidota</taxon>
        <taxon>Flavobacteriia</taxon>
        <taxon>Flavobacteriales</taxon>
        <taxon>Flavobacteriaceae</taxon>
        <taxon>Salegentibacter</taxon>
    </lineage>
</organism>
<gene>
    <name evidence="4" type="ORF">SAMN05444483_101206</name>
</gene>
<keyword evidence="5" id="KW-1185">Reference proteome</keyword>
<dbReference type="Pfam" id="PF00535">
    <property type="entry name" value="Glycos_transf_2"/>
    <property type="match status" value="1"/>
</dbReference>
<feature type="domain" description="Glycosyltransferase 2-like" evidence="3">
    <location>
        <begin position="7"/>
        <end position="127"/>
    </location>
</feature>
<dbReference type="RefSeq" id="WP_072875844.1">
    <property type="nucleotide sequence ID" value="NZ_FQVT01000001.1"/>
</dbReference>
<dbReference type="GO" id="GO:0016758">
    <property type="term" value="F:hexosyltransferase activity"/>
    <property type="evidence" value="ECO:0007669"/>
    <property type="project" value="UniProtKB-ARBA"/>
</dbReference>
<name>A0A1M5BVS7_SALEC</name>
<dbReference type="STRING" id="1073325.SAMN05444483_101206"/>
<dbReference type="Gene3D" id="3.90.550.10">
    <property type="entry name" value="Spore Coat Polysaccharide Biosynthesis Protein SpsA, Chain A"/>
    <property type="match status" value="1"/>
</dbReference>
<dbReference type="SUPFAM" id="SSF53448">
    <property type="entry name" value="Nucleotide-diphospho-sugar transferases"/>
    <property type="match status" value="1"/>
</dbReference>
<keyword evidence="2 4" id="KW-0808">Transferase</keyword>